<reference evidence="1 2" key="2">
    <citation type="submission" date="2018-11" db="EMBL/GenBank/DDBJ databases">
        <authorList>
            <consortium name="Pathogen Informatics"/>
        </authorList>
    </citation>
    <scope>NUCLEOTIDE SEQUENCE [LARGE SCALE GENOMIC DNA]</scope>
</reference>
<name>A0A0N4T277_BRUPA</name>
<dbReference type="Gene3D" id="2.30.29.30">
    <property type="entry name" value="Pleckstrin-homology domain (PH domain)/Phosphotyrosine-binding domain (PTB)"/>
    <property type="match status" value="1"/>
</dbReference>
<dbReference type="STRING" id="6280.A0A0N4T277"/>
<protein>
    <submittedName>
        <fullName evidence="1 3">Uncharacterized protein</fullName>
    </submittedName>
</protein>
<keyword evidence="2" id="KW-1185">Reference proteome</keyword>
<accession>A0A0N4T277</accession>
<gene>
    <name evidence="1" type="ORF">BPAG_LOCUS2267</name>
</gene>
<sequence>MCKRSIITRATSIIFYHTIIRCRIGIEPAASNALSQSGIPPFKIIDFVDFLYRQHMTSFGYQERYFFMMMGRSSPLGSDKLWVLCDCEEIAADVHNKKIPSGPLLYLNSAYHSHCDRFHTHSGYRRTGTTSKKLTLDETSLKERRTQIRIYKWTAESIQKI</sequence>
<organism evidence="3">
    <name type="scientific">Brugia pahangi</name>
    <name type="common">Filarial nematode worm</name>
    <dbReference type="NCBI Taxonomy" id="6280"/>
    <lineage>
        <taxon>Eukaryota</taxon>
        <taxon>Metazoa</taxon>
        <taxon>Ecdysozoa</taxon>
        <taxon>Nematoda</taxon>
        <taxon>Chromadorea</taxon>
        <taxon>Rhabditida</taxon>
        <taxon>Spirurina</taxon>
        <taxon>Spiruromorpha</taxon>
        <taxon>Filarioidea</taxon>
        <taxon>Onchocercidae</taxon>
        <taxon>Brugia</taxon>
    </lineage>
</organism>
<evidence type="ECO:0000313" key="3">
    <source>
        <dbReference type="WBParaSite" id="BPAG_0000229701-mRNA-1"/>
    </source>
</evidence>
<dbReference type="EMBL" id="UZAD01000296">
    <property type="protein sequence ID" value="VDN83453.1"/>
    <property type="molecule type" value="Genomic_DNA"/>
</dbReference>
<evidence type="ECO:0000313" key="1">
    <source>
        <dbReference type="EMBL" id="VDN83453.1"/>
    </source>
</evidence>
<dbReference type="WBParaSite" id="BPAG_0000229701-mRNA-1">
    <property type="protein sequence ID" value="BPAG_0000229701-mRNA-1"/>
    <property type="gene ID" value="BPAG_0000229701"/>
</dbReference>
<evidence type="ECO:0000313" key="2">
    <source>
        <dbReference type="Proteomes" id="UP000278627"/>
    </source>
</evidence>
<reference evidence="3" key="1">
    <citation type="submission" date="2017-02" db="UniProtKB">
        <authorList>
            <consortium name="WormBaseParasite"/>
        </authorList>
    </citation>
    <scope>IDENTIFICATION</scope>
</reference>
<dbReference type="AlphaFoldDB" id="A0A0N4T277"/>
<proteinExistence type="predicted"/>
<dbReference type="Proteomes" id="UP000278627">
    <property type="component" value="Unassembled WGS sequence"/>
</dbReference>
<dbReference type="InterPro" id="IPR011993">
    <property type="entry name" value="PH-like_dom_sf"/>
</dbReference>